<feature type="domain" description="Glycosyl hydrolases family 39 N-terminal catalytic" evidence="6">
    <location>
        <begin position="105"/>
        <end position="552"/>
    </location>
</feature>
<organism evidence="7 8">
    <name type="scientific">Actinopolymorpha pittospori</name>
    <dbReference type="NCBI Taxonomy" id="648752"/>
    <lineage>
        <taxon>Bacteria</taxon>
        <taxon>Bacillati</taxon>
        <taxon>Actinomycetota</taxon>
        <taxon>Actinomycetes</taxon>
        <taxon>Propionibacteriales</taxon>
        <taxon>Actinopolymorphaceae</taxon>
        <taxon>Actinopolymorpha</taxon>
    </lineage>
</organism>
<dbReference type="Proteomes" id="UP000638648">
    <property type="component" value="Unassembled WGS sequence"/>
</dbReference>
<evidence type="ECO:0000256" key="5">
    <source>
        <dbReference type="SAM" id="MobiDB-lite"/>
    </source>
</evidence>
<proteinExistence type="inferred from homology"/>
<dbReference type="RefSeq" id="WP_192751364.1">
    <property type="nucleotide sequence ID" value="NZ_BAABJL010000197.1"/>
</dbReference>
<evidence type="ECO:0000313" key="8">
    <source>
        <dbReference type="Proteomes" id="UP000638648"/>
    </source>
</evidence>
<reference evidence="7" key="1">
    <citation type="submission" date="2020-10" db="EMBL/GenBank/DDBJ databases">
        <title>Sequencing the genomes of 1000 actinobacteria strains.</title>
        <authorList>
            <person name="Klenk H.-P."/>
        </authorList>
    </citation>
    <scope>NUCLEOTIDE SEQUENCE</scope>
    <source>
        <strain evidence="7">DSM 45354</strain>
    </source>
</reference>
<comment type="similarity">
    <text evidence="1">Belongs to the glycosyl hydrolase 39 family.</text>
</comment>
<evidence type="ECO:0000313" key="7">
    <source>
        <dbReference type="EMBL" id="MBE1607407.1"/>
    </source>
</evidence>
<keyword evidence="3 7" id="KW-0326">Glycosidase</keyword>
<gene>
    <name evidence="7" type="ORF">HEB94_004255</name>
</gene>
<dbReference type="InterPro" id="IPR000514">
    <property type="entry name" value="Glyco_hydro_39"/>
</dbReference>
<dbReference type="PANTHER" id="PTHR12631">
    <property type="entry name" value="ALPHA-L-IDURONIDASE"/>
    <property type="match status" value="1"/>
</dbReference>
<sequence length="579" mass="64033">MTVEADRARSRSAAPESHPPHALPGEHPALVGEASVSVDCSTGVGPMSRMWTSFGYDEINWTYTPTGKQTLTKIGGFGDRPYHVRPHYVFCSGTGFGLPHWGNGNVYHEDADGNPSYDFAIADQVYDAIVGAGHHPLVELAFTPLDLVPEEAKREFPFENSPTAYSGYEAGWWSYPPKDYARWGELVAALATHCLERYGAQEVSQWLWELWNEPDIFYWRGTPEQFYELYDVTSRAIRQVLPEARVGGPTVTGGSRGVPFLRGFLAHCAESGAALDFVSFHTKGSAFRPWRVYGPLGAPAPERQSPSTLKMLREVRRLLDVVGEFPQYADLPCVVDECDASVPAHWGVYDNANFGYRNTEYYAVFQAKLMKKLHDLNAVSPAQVSHATTWSFYFEGERYFEGTRALVTTSGIDKPVLNAYRMFARLGDERLAATSSASWPLSALDDAGTGMAEEVDVLATRDDDGQVSVLVWRHVDDQYATAEGPTAVTVRLENVPADVAGFDVDHWRIDHDHSNAHTVWQGLGAPQGPTPEQVAAIRERAGLERHESPRRVTVAGARVELSTDLPLPSVSLFVLTPVR</sequence>
<dbReference type="PRINTS" id="PR00745">
    <property type="entry name" value="GLHYDRLASE39"/>
</dbReference>
<dbReference type="InterPro" id="IPR051923">
    <property type="entry name" value="Glycosyl_Hydrolase_39"/>
</dbReference>
<dbReference type="Gene3D" id="2.60.40.1500">
    <property type="entry name" value="Glycosyl hydrolase domain, family 39"/>
    <property type="match status" value="1"/>
</dbReference>
<keyword evidence="2 7" id="KW-0378">Hydrolase</keyword>
<evidence type="ECO:0000259" key="6">
    <source>
        <dbReference type="Pfam" id="PF01229"/>
    </source>
</evidence>
<dbReference type="AlphaFoldDB" id="A0A927N1X3"/>
<evidence type="ECO:0000256" key="3">
    <source>
        <dbReference type="ARBA" id="ARBA00023295"/>
    </source>
</evidence>
<dbReference type="InterPro" id="IPR017853">
    <property type="entry name" value="GH"/>
</dbReference>
<dbReference type="Gene3D" id="3.20.20.80">
    <property type="entry name" value="Glycosidases"/>
    <property type="match status" value="1"/>
</dbReference>
<dbReference type="InterPro" id="IPR049166">
    <property type="entry name" value="GH39_cat"/>
</dbReference>
<dbReference type="GO" id="GO:0005975">
    <property type="term" value="P:carbohydrate metabolic process"/>
    <property type="evidence" value="ECO:0007669"/>
    <property type="project" value="InterPro"/>
</dbReference>
<comment type="caution">
    <text evidence="7">The sequence shown here is derived from an EMBL/GenBank/DDBJ whole genome shotgun (WGS) entry which is preliminary data.</text>
</comment>
<dbReference type="Pfam" id="PF01229">
    <property type="entry name" value="Glyco_hydro_39"/>
    <property type="match status" value="1"/>
</dbReference>
<protein>
    <submittedName>
        <fullName evidence="7">Xylan 1,4-beta-xylosidase</fullName>
        <ecNumber evidence="7">3.2.1.37</ecNumber>
    </submittedName>
</protein>
<keyword evidence="8" id="KW-1185">Reference proteome</keyword>
<dbReference type="SUPFAM" id="SSF51011">
    <property type="entry name" value="Glycosyl hydrolase domain"/>
    <property type="match status" value="1"/>
</dbReference>
<name>A0A927N1X3_9ACTN</name>
<feature type="active site" description="Proton donor" evidence="4">
    <location>
        <position position="213"/>
    </location>
</feature>
<dbReference type="EMBL" id="JADBEM010000001">
    <property type="protein sequence ID" value="MBE1607407.1"/>
    <property type="molecule type" value="Genomic_DNA"/>
</dbReference>
<evidence type="ECO:0000256" key="2">
    <source>
        <dbReference type="ARBA" id="ARBA00022801"/>
    </source>
</evidence>
<evidence type="ECO:0000256" key="4">
    <source>
        <dbReference type="PIRSR" id="PIRSR600514-1"/>
    </source>
</evidence>
<dbReference type="GO" id="GO:0009044">
    <property type="term" value="F:xylan 1,4-beta-xylosidase activity"/>
    <property type="evidence" value="ECO:0007669"/>
    <property type="project" value="UniProtKB-EC"/>
</dbReference>
<dbReference type="PANTHER" id="PTHR12631:SF8">
    <property type="entry name" value="ALPHA-L-IDURONIDASE"/>
    <property type="match status" value="1"/>
</dbReference>
<accession>A0A927N1X3</accession>
<evidence type="ECO:0000256" key="1">
    <source>
        <dbReference type="ARBA" id="ARBA00008875"/>
    </source>
</evidence>
<feature type="region of interest" description="Disordered" evidence="5">
    <location>
        <begin position="1"/>
        <end position="28"/>
    </location>
</feature>
<dbReference type="EC" id="3.2.1.37" evidence="7"/>
<dbReference type="SUPFAM" id="SSF51445">
    <property type="entry name" value="(Trans)glycosidases"/>
    <property type="match status" value="1"/>
</dbReference>